<dbReference type="Proteomes" id="UP000250321">
    <property type="component" value="Unassembled WGS sequence"/>
</dbReference>
<keyword evidence="2" id="KW-1185">Reference proteome</keyword>
<sequence>MTLKRPRPSSSDLNKCQSLYFYSLAADYGFEHNALDPIKRATESAEGCVKDFIFGSKRQPGREIEKLALNSAKEYH</sequence>
<name>A0A314XI52_PRUYE</name>
<evidence type="ECO:0000313" key="1">
    <source>
        <dbReference type="EMBL" id="PQP91618.1"/>
    </source>
</evidence>
<dbReference type="EMBL" id="PJQY01002681">
    <property type="protein sequence ID" value="PQP91618.1"/>
    <property type="molecule type" value="Genomic_DNA"/>
</dbReference>
<reference evidence="1 2" key="1">
    <citation type="submission" date="2018-02" db="EMBL/GenBank/DDBJ databases">
        <title>Draft genome of wild Prunus yedoensis var. nudiflora.</title>
        <authorList>
            <person name="Baek S."/>
            <person name="Kim J.-H."/>
            <person name="Choi K."/>
            <person name="Kim G.-B."/>
            <person name="Cho A."/>
            <person name="Jang H."/>
            <person name="Shin C.-H."/>
            <person name="Yu H.-J."/>
            <person name="Mun J.-H."/>
        </authorList>
    </citation>
    <scope>NUCLEOTIDE SEQUENCE [LARGE SCALE GENOMIC DNA]</scope>
    <source>
        <strain evidence="2">cv. Jeju island</strain>
        <tissue evidence="1">Leaf</tissue>
    </source>
</reference>
<evidence type="ECO:0000313" key="2">
    <source>
        <dbReference type="Proteomes" id="UP000250321"/>
    </source>
</evidence>
<organism evidence="1 2">
    <name type="scientific">Prunus yedoensis var. nudiflora</name>
    <dbReference type="NCBI Taxonomy" id="2094558"/>
    <lineage>
        <taxon>Eukaryota</taxon>
        <taxon>Viridiplantae</taxon>
        <taxon>Streptophyta</taxon>
        <taxon>Embryophyta</taxon>
        <taxon>Tracheophyta</taxon>
        <taxon>Spermatophyta</taxon>
        <taxon>Magnoliopsida</taxon>
        <taxon>eudicotyledons</taxon>
        <taxon>Gunneridae</taxon>
        <taxon>Pentapetalae</taxon>
        <taxon>rosids</taxon>
        <taxon>fabids</taxon>
        <taxon>Rosales</taxon>
        <taxon>Rosaceae</taxon>
        <taxon>Amygdaloideae</taxon>
        <taxon>Amygdaleae</taxon>
        <taxon>Prunus</taxon>
    </lineage>
</organism>
<dbReference type="AlphaFoldDB" id="A0A314XI52"/>
<gene>
    <name evidence="1" type="ORF">Pyn_23918</name>
</gene>
<dbReference type="OrthoDB" id="1635687at2759"/>
<proteinExistence type="predicted"/>
<dbReference type="PANTHER" id="PTHR37696:SF1">
    <property type="entry name" value="ADENYLOSUCCINATE SYNTHETASE-RELATED"/>
    <property type="match status" value="1"/>
</dbReference>
<comment type="caution">
    <text evidence="1">The sequence shown here is derived from an EMBL/GenBank/DDBJ whole genome shotgun (WGS) entry which is preliminary data.</text>
</comment>
<dbReference type="PANTHER" id="PTHR37696">
    <property type="entry name" value="ADENYLOSUCCINATE SYNTHETASE-RELATED"/>
    <property type="match status" value="1"/>
</dbReference>
<protein>
    <submittedName>
        <fullName evidence="1">Uncharacterized protein</fullName>
    </submittedName>
</protein>
<accession>A0A314XI52</accession>